<dbReference type="GO" id="GO:0043565">
    <property type="term" value="F:sequence-specific DNA binding"/>
    <property type="evidence" value="ECO:0007669"/>
    <property type="project" value="InterPro"/>
</dbReference>
<dbReference type="SUPFAM" id="SSF46785">
    <property type="entry name" value="Winged helix' DNA-binding domain"/>
    <property type="match status" value="1"/>
</dbReference>
<feature type="non-terminal residue" evidence="5">
    <location>
        <position position="68"/>
    </location>
</feature>
<proteinExistence type="predicted"/>
<evidence type="ECO:0000256" key="1">
    <source>
        <dbReference type="ARBA" id="ARBA00023015"/>
    </source>
</evidence>
<protein>
    <recommendedName>
        <fullName evidence="4">HTH asnC-type domain-containing protein</fullName>
    </recommendedName>
</protein>
<dbReference type="InterPro" id="IPR050684">
    <property type="entry name" value="HTH-Siroheme_Decarb"/>
</dbReference>
<evidence type="ECO:0000313" key="5">
    <source>
        <dbReference type="EMBL" id="GAI79257.1"/>
    </source>
</evidence>
<dbReference type="PRINTS" id="PR00033">
    <property type="entry name" value="HTHASNC"/>
</dbReference>
<dbReference type="PANTHER" id="PTHR43413:SF8">
    <property type="entry name" value="HTH-TYPE TRANSCRIPTIONAL REGULATOR PTR1"/>
    <property type="match status" value="1"/>
</dbReference>
<dbReference type="PANTHER" id="PTHR43413">
    <property type="entry name" value="TRANSCRIPTIONAL REGULATOR, ASNC FAMILY"/>
    <property type="match status" value="1"/>
</dbReference>
<sequence length="68" mass="7769">MDDLDLKILKKLQENDKLSYNKISKILGIPTSTIHFRVKKMVEEKIIVKFSAIVDMCKLGFETVAWGG</sequence>
<gene>
    <name evidence="5" type="ORF">S12H4_22852</name>
</gene>
<dbReference type="Pfam" id="PF13412">
    <property type="entry name" value="HTH_24"/>
    <property type="match status" value="1"/>
</dbReference>
<dbReference type="Gene3D" id="1.10.10.10">
    <property type="entry name" value="Winged helix-like DNA-binding domain superfamily/Winged helix DNA-binding domain"/>
    <property type="match status" value="1"/>
</dbReference>
<name>X1REU9_9ZZZZ</name>
<dbReference type="CDD" id="cd00090">
    <property type="entry name" value="HTH_ARSR"/>
    <property type="match status" value="1"/>
</dbReference>
<reference evidence="5" key="1">
    <citation type="journal article" date="2014" name="Front. Microbiol.">
        <title>High frequency of phylogenetically diverse reductive dehalogenase-homologous genes in deep subseafloor sedimentary metagenomes.</title>
        <authorList>
            <person name="Kawai M."/>
            <person name="Futagami T."/>
            <person name="Toyoda A."/>
            <person name="Takaki Y."/>
            <person name="Nishi S."/>
            <person name="Hori S."/>
            <person name="Arai W."/>
            <person name="Tsubouchi T."/>
            <person name="Morono Y."/>
            <person name="Uchiyama I."/>
            <person name="Ito T."/>
            <person name="Fujiyama A."/>
            <person name="Inagaki F."/>
            <person name="Takami H."/>
        </authorList>
    </citation>
    <scope>NUCLEOTIDE SEQUENCE</scope>
    <source>
        <strain evidence="5">Expedition CK06-06</strain>
    </source>
</reference>
<keyword evidence="3" id="KW-0804">Transcription</keyword>
<dbReference type="InterPro" id="IPR011991">
    <property type="entry name" value="ArsR-like_HTH"/>
</dbReference>
<dbReference type="EMBL" id="BARW01012000">
    <property type="protein sequence ID" value="GAI79257.1"/>
    <property type="molecule type" value="Genomic_DNA"/>
</dbReference>
<comment type="caution">
    <text evidence="5">The sequence shown here is derived from an EMBL/GenBank/DDBJ whole genome shotgun (WGS) entry which is preliminary data.</text>
</comment>
<dbReference type="SMART" id="SM00344">
    <property type="entry name" value="HTH_ASNC"/>
    <property type="match status" value="1"/>
</dbReference>
<evidence type="ECO:0000256" key="2">
    <source>
        <dbReference type="ARBA" id="ARBA00023125"/>
    </source>
</evidence>
<evidence type="ECO:0000259" key="4">
    <source>
        <dbReference type="PROSITE" id="PS50956"/>
    </source>
</evidence>
<keyword evidence="2" id="KW-0238">DNA-binding</keyword>
<dbReference type="InterPro" id="IPR036388">
    <property type="entry name" value="WH-like_DNA-bd_sf"/>
</dbReference>
<evidence type="ECO:0000256" key="3">
    <source>
        <dbReference type="ARBA" id="ARBA00023163"/>
    </source>
</evidence>
<keyword evidence="1" id="KW-0805">Transcription regulation</keyword>
<organism evidence="5">
    <name type="scientific">marine sediment metagenome</name>
    <dbReference type="NCBI Taxonomy" id="412755"/>
    <lineage>
        <taxon>unclassified sequences</taxon>
        <taxon>metagenomes</taxon>
        <taxon>ecological metagenomes</taxon>
    </lineage>
</organism>
<dbReference type="InterPro" id="IPR000485">
    <property type="entry name" value="AsnC-type_HTH_dom"/>
</dbReference>
<dbReference type="InterPro" id="IPR036390">
    <property type="entry name" value="WH_DNA-bd_sf"/>
</dbReference>
<dbReference type="PROSITE" id="PS50956">
    <property type="entry name" value="HTH_ASNC_2"/>
    <property type="match status" value="1"/>
</dbReference>
<accession>X1REU9</accession>
<dbReference type="InterPro" id="IPR019888">
    <property type="entry name" value="Tscrpt_reg_AsnC-like"/>
</dbReference>
<feature type="domain" description="HTH asnC-type" evidence="4">
    <location>
        <begin position="1"/>
        <end position="62"/>
    </location>
</feature>
<dbReference type="AlphaFoldDB" id="X1REU9"/>